<dbReference type="Gene3D" id="1.10.10.1400">
    <property type="entry name" value="Terminase, small subunit, N-terminal DNA-binding domain, HTH motif"/>
    <property type="match status" value="1"/>
</dbReference>
<proteinExistence type="predicted"/>
<evidence type="ECO:0000256" key="1">
    <source>
        <dbReference type="ARBA" id="ARBA00022612"/>
    </source>
</evidence>
<keyword evidence="1" id="KW-1188">Viral release from host cell</keyword>
<sequence>MEDVKINAKEEYLKGAKQKDICTKYNISINTLKSWIKRYKWSEEKKNKGAPKNKRGAPFNIDKKNAEKQVANYEVESVLENAELTEKQRLFCVYYIKSFNATKSAIKAGYSRKTAEQIGYQLLQKASVKSEIQKLKQNKLNRVMLSEDDIFQKYIDIAFADITDYLQFGSKEVEGEYGPYTMSSVNLKDSDEVDGTLISEVSQGKDGIKLKLQDKMKALQWLSDRMDLLPTHTQAKLDLEILKLEIEMNKLDNTEEEVEEDGFIEALDDTAKEVWDDEED</sequence>
<dbReference type="PANTHER" id="PTHR41328">
    <property type="entry name" value="TERMINASE SMALL SUBUNIT-RELATED"/>
    <property type="match status" value="1"/>
</dbReference>
<dbReference type="AlphaFoldDB" id="A0A9X2RZQ8"/>
<protein>
    <submittedName>
        <fullName evidence="5">Terminase small subunit</fullName>
    </submittedName>
</protein>
<dbReference type="InterPro" id="IPR038713">
    <property type="entry name" value="Terminase_Gp1_N_sf"/>
</dbReference>
<feature type="domain" description="Terminase ATPase subunit N-terminal" evidence="4">
    <location>
        <begin position="3"/>
        <end position="43"/>
    </location>
</feature>
<dbReference type="Pfam" id="PF03592">
    <property type="entry name" value="Terminase_2"/>
    <property type="match status" value="1"/>
</dbReference>
<dbReference type="InterPro" id="IPR010332">
    <property type="entry name" value="ATPase_terminase-su_N"/>
</dbReference>
<dbReference type="Pfam" id="PF06056">
    <property type="entry name" value="Terminase_5"/>
    <property type="match status" value="1"/>
</dbReference>
<dbReference type="PANTHER" id="PTHR41328:SF3">
    <property type="entry name" value="PBSX PHAGE TERMINASE SMALL SUBUNIT"/>
    <property type="match status" value="1"/>
</dbReference>
<dbReference type="InterPro" id="IPR052404">
    <property type="entry name" value="SPP1-like_terminase"/>
</dbReference>
<keyword evidence="6" id="KW-1185">Reference proteome</keyword>
<evidence type="ECO:0000313" key="5">
    <source>
        <dbReference type="EMBL" id="MCR1821278.1"/>
    </source>
</evidence>
<dbReference type="GO" id="GO:0051276">
    <property type="term" value="P:chromosome organization"/>
    <property type="evidence" value="ECO:0007669"/>
    <property type="project" value="InterPro"/>
</dbReference>
<dbReference type="RefSeq" id="WP_257559932.1">
    <property type="nucleotide sequence ID" value="NZ_JANKBY010000004.1"/>
</dbReference>
<dbReference type="Gene3D" id="1.10.10.60">
    <property type="entry name" value="Homeodomain-like"/>
    <property type="match status" value="1"/>
</dbReference>
<dbReference type="SUPFAM" id="SSF46689">
    <property type="entry name" value="Homeodomain-like"/>
    <property type="match status" value="1"/>
</dbReference>
<gene>
    <name evidence="5" type="ORF">NSA58_00630</name>
</gene>
<organism evidence="5 6">
    <name type="scientific">Terrisporobacter muris</name>
    <dbReference type="NCBI Taxonomy" id="2963284"/>
    <lineage>
        <taxon>Bacteria</taxon>
        <taxon>Bacillati</taxon>
        <taxon>Bacillota</taxon>
        <taxon>Clostridia</taxon>
        <taxon>Peptostreptococcales</taxon>
        <taxon>Peptostreptococcaceae</taxon>
        <taxon>Terrisporobacter</taxon>
    </lineage>
</organism>
<evidence type="ECO:0000256" key="3">
    <source>
        <dbReference type="SAM" id="Coils"/>
    </source>
</evidence>
<reference evidence="5" key="1">
    <citation type="submission" date="2022-07" db="EMBL/GenBank/DDBJ databases">
        <title>Enhanced cultured diversity of the mouse gut microbiota enables custom-made synthetic communities.</title>
        <authorList>
            <person name="Afrizal A."/>
        </authorList>
    </citation>
    <scope>NUCLEOTIDE SEQUENCE</scope>
    <source>
        <strain evidence="5">DSM 29186</strain>
    </source>
</reference>
<accession>A0A9X2RZQ8</accession>
<evidence type="ECO:0000256" key="2">
    <source>
        <dbReference type="ARBA" id="ARBA00023219"/>
    </source>
</evidence>
<feature type="coiled-coil region" evidence="3">
    <location>
        <begin position="234"/>
        <end position="261"/>
    </location>
</feature>
<keyword evidence="3" id="KW-0175">Coiled coil</keyword>
<dbReference type="InterPro" id="IPR009057">
    <property type="entry name" value="Homeodomain-like_sf"/>
</dbReference>
<evidence type="ECO:0000259" key="4">
    <source>
        <dbReference type="Pfam" id="PF06056"/>
    </source>
</evidence>
<comment type="caution">
    <text evidence="5">The sequence shown here is derived from an EMBL/GenBank/DDBJ whole genome shotgun (WGS) entry which is preliminary data.</text>
</comment>
<name>A0A9X2RZQ8_9FIRM</name>
<dbReference type="EMBL" id="JANKBY010000004">
    <property type="protein sequence ID" value="MCR1821278.1"/>
    <property type="molecule type" value="Genomic_DNA"/>
</dbReference>
<dbReference type="Proteomes" id="UP001140817">
    <property type="component" value="Unassembled WGS sequence"/>
</dbReference>
<evidence type="ECO:0000313" key="6">
    <source>
        <dbReference type="Proteomes" id="UP001140817"/>
    </source>
</evidence>
<keyword evidence="2" id="KW-0231">Viral genome packaging</keyword>
<dbReference type="InterPro" id="IPR005335">
    <property type="entry name" value="Terminase_ssu"/>
</dbReference>